<dbReference type="RefSeq" id="WP_161919457.1">
    <property type="nucleotide sequence ID" value="NZ_JAACYS010000006.1"/>
</dbReference>
<sequence length="123" mass="14617">MSEMSSTGVFEDKKRRKHVRNVIDRRSRRQNEKKACPKCHRQAFSKTKSEEGMHEMSSTGVLEDKMRRKHVRNVIDRRSRRQNEKKACPKCHRQAFSKTKSEEGMHEMSSTGVLEDKKRRRNT</sequence>
<feature type="compositionally biased region" description="Basic and acidic residues" evidence="1">
    <location>
        <begin position="73"/>
        <end position="87"/>
    </location>
</feature>
<evidence type="ECO:0000313" key="2">
    <source>
        <dbReference type="EMBL" id="NCU16620.1"/>
    </source>
</evidence>
<name>A0ABX0A2V2_9BACI</name>
<dbReference type="EMBL" id="JAACYS010000006">
    <property type="protein sequence ID" value="NCU16620.1"/>
    <property type="molecule type" value="Genomic_DNA"/>
</dbReference>
<reference evidence="2 3" key="1">
    <citation type="submission" date="2020-01" db="EMBL/GenBank/DDBJ databases">
        <title>A novel Bacillus sp. from Pasinler.</title>
        <authorList>
            <person name="Adiguzel A."/>
            <person name="Ay H."/>
            <person name="Baltaci M.O."/>
        </authorList>
    </citation>
    <scope>NUCLEOTIDE SEQUENCE [LARGE SCALE GENOMIC DNA]</scope>
    <source>
        <strain evidence="2 3">P1</strain>
    </source>
</reference>
<evidence type="ECO:0000313" key="3">
    <source>
        <dbReference type="Proteomes" id="UP000743899"/>
    </source>
</evidence>
<comment type="caution">
    <text evidence="2">The sequence shown here is derived from an EMBL/GenBank/DDBJ whole genome shotgun (WGS) entry which is preliminary data.</text>
</comment>
<gene>
    <name evidence="2" type="ORF">GW534_02375</name>
</gene>
<organism evidence="2 3">
    <name type="scientific">Pallidibacillus pasinlerensis</name>
    <dbReference type="NCBI Taxonomy" id="2703818"/>
    <lineage>
        <taxon>Bacteria</taxon>
        <taxon>Bacillati</taxon>
        <taxon>Bacillota</taxon>
        <taxon>Bacilli</taxon>
        <taxon>Bacillales</taxon>
        <taxon>Bacillaceae</taxon>
        <taxon>Pallidibacillus</taxon>
    </lineage>
</organism>
<dbReference type="Proteomes" id="UP000743899">
    <property type="component" value="Unassembled WGS sequence"/>
</dbReference>
<keyword evidence="3" id="KW-1185">Reference proteome</keyword>
<feature type="compositionally biased region" description="Basic and acidic residues" evidence="1">
    <location>
        <begin position="21"/>
        <end position="35"/>
    </location>
</feature>
<proteinExistence type="predicted"/>
<accession>A0ABX0A2V2</accession>
<feature type="region of interest" description="Disordered" evidence="1">
    <location>
        <begin position="1"/>
        <end position="123"/>
    </location>
</feature>
<protein>
    <submittedName>
        <fullName evidence="2">Uncharacterized protein</fullName>
    </submittedName>
</protein>
<evidence type="ECO:0000256" key="1">
    <source>
        <dbReference type="SAM" id="MobiDB-lite"/>
    </source>
</evidence>